<dbReference type="OrthoDB" id="1447784at2"/>
<evidence type="ECO:0000256" key="1">
    <source>
        <dbReference type="SAM" id="Phobius"/>
    </source>
</evidence>
<dbReference type="RefSeq" id="WP_036944708.1">
    <property type="nucleotide sequence ID" value="NZ_JQKC01000034.1"/>
</dbReference>
<evidence type="ECO:0000313" key="3">
    <source>
        <dbReference type="Proteomes" id="UP000036923"/>
    </source>
</evidence>
<dbReference type="EMBL" id="LGTC01000001">
    <property type="protein sequence ID" value="KNY27682.1"/>
    <property type="molecule type" value="Genomic_DNA"/>
</dbReference>
<keyword evidence="3" id="KW-1185">Reference proteome</keyword>
<dbReference type="Proteomes" id="UP000036923">
    <property type="component" value="Unassembled WGS sequence"/>
</dbReference>
<accession>A0A0L6JQN9</accession>
<feature type="transmembrane region" description="Helical" evidence="1">
    <location>
        <begin position="12"/>
        <end position="31"/>
    </location>
</feature>
<sequence length="218" mass="26017">MKISDIKATLYDIFGYLIPGILFIFFSYVSFNHFKGTFDNTKILKNVYSYMEIKNIIVISVFAYFIGHVLSTLSSLIVEKSIFLKFSFLSRGLKSKSQFSNNMFENFKRKYSEVFNLQYDDRDFRSVICYVESREPLIYSTAFVFLSFYGMARCIAFILSSFFICELIITFKYFSFAELYYCIGILLLALVFYYEYYRFFRYFKQEIIMGFVLPKQHN</sequence>
<name>A0A0L6JQN9_9FIRM</name>
<keyword evidence="1" id="KW-0812">Transmembrane</keyword>
<keyword evidence="1" id="KW-1133">Transmembrane helix</keyword>
<feature type="transmembrane region" description="Helical" evidence="1">
    <location>
        <begin position="56"/>
        <end position="78"/>
    </location>
</feature>
<reference evidence="3" key="1">
    <citation type="submission" date="2015-07" db="EMBL/GenBank/DDBJ databases">
        <title>Near-Complete Genome Sequence of the Cellulolytic Bacterium Bacteroides (Pseudobacteroides) cellulosolvens ATCC 35603.</title>
        <authorList>
            <person name="Dassa B."/>
            <person name="Utturkar S.M."/>
            <person name="Klingeman D.M."/>
            <person name="Hurt R.A."/>
            <person name="Keller M."/>
            <person name="Xu J."/>
            <person name="Reddy Y.H.K."/>
            <person name="Borovok I."/>
            <person name="Grinberg I.R."/>
            <person name="Lamed R."/>
            <person name="Zhivin O."/>
            <person name="Bayer E.A."/>
            <person name="Brown S.D."/>
        </authorList>
    </citation>
    <scope>NUCLEOTIDE SEQUENCE [LARGE SCALE GENOMIC DNA]</scope>
    <source>
        <strain evidence="3">DSM 2933</strain>
    </source>
</reference>
<comment type="caution">
    <text evidence="2">The sequence shown here is derived from an EMBL/GenBank/DDBJ whole genome shotgun (WGS) entry which is preliminary data.</text>
</comment>
<dbReference type="AlphaFoldDB" id="A0A0L6JQN9"/>
<protein>
    <submittedName>
        <fullName evidence="2">Uncharacterized protein</fullName>
    </submittedName>
</protein>
<organism evidence="2 3">
    <name type="scientific">Pseudobacteroides cellulosolvens ATCC 35603 = DSM 2933</name>
    <dbReference type="NCBI Taxonomy" id="398512"/>
    <lineage>
        <taxon>Bacteria</taxon>
        <taxon>Bacillati</taxon>
        <taxon>Bacillota</taxon>
        <taxon>Clostridia</taxon>
        <taxon>Eubacteriales</taxon>
        <taxon>Oscillospiraceae</taxon>
        <taxon>Pseudobacteroides</taxon>
    </lineage>
</organism>
<feature type="transmembrane region" description="Helical" evidence="1">
    <location>
        <begin position="175"/>
        <end position="194"/>
    </location>
</feature>
<proteinExistence type="predicted"/>
<feature type="transmembrane region" description="Helical" evidence="1">
    <location>
        <begin position="143"/>
        <end position="169"/>
    </location>
</feature>
<gene>
    <name evidence="2" type="ORF">Bccel_2953</name>
</gene>
<keyword evidence="1" id="KW-0472">Membrane</keyword>
<evidence type="ECO:0000313" key="2">
    <source>
        <dbReference type="EMBL" id="KNY27682.1"/>
    </source>
</evidence>